<keyword evidence="2" id="KW-1185">Reference proteome</keyword>
<sequence>MLNYLYVCNTSSDCISKVNLNNFTEDKKIFLSSNSMNGRVGPHGVCENNDRLIIANNYSDSISILNISKEVEENNYYIGIHCNDVVVFENNAYIICGDINSLVVFDLISKKITEEIPCGSLPHSICLNREKKLLLVSNMEDDSITLIDCANHENIKRIRVGAYPTKALFTVDGQYFLVCESNIGSDCKGSIAIMSLKNHKVINRITVGNSPIDMYCDENFGFISNFGDGTISIIDINRYRENKKIIVGGMPRGIIKCGGNIYVGDNYNNLLIKVNIQDENKKYIPIGGEPTGMILV</sequence>
<dbReference type="EMBL" id="LWAE01000001">
    <property type="protein sequence ID" value="KZL93511.1"/>
    <property type="molecule type" value="Genomic_DNA"/>
</dbReference>
<dbReference type="InterPro" id="IPR011048">
    <property type="entry name" value="Haem_d1_sf"/>
</dbReference>
<dbReference type="STRING" id="1121326.CLMAG_05570"/>
<gene>
    <name evidence="1" type="ORF">CLMAG_05570</name>
</gene>
<dbReference type="InterPro" id="IPR051200">
    <property type="entry name" value="Host-pathogen_enzymatic-act"/>
</dbReference>
<proteinExistence type="predicted"/>
<evidence type="ECO:0000313" key="1">
    <source>
        <dbReference type="EMBL" id="KZL93511.1"/>
    </source>
</evidence>
<dbReference type="Gene3D" id="2.130.10.10">
    <property type="entry name" value="YVTN repeat-like/Quinoprotein amine dehydrogenase"/>
    <property type="match status" value="1"/>
</dbReference>
<dbReference type="Proteomes" id="UP000076603">
    <property type="component" value="Unassembled WGS sequence"/>
</dbReference>
<dbReference type="InterPro" id="IPR015943">
    <property type="entry name" value="WD40/YVTN_repeat-like_dom_sf"/>
</dbReference>
<evidence type="ECO:0008006" key="3">
    <source>
        <dbReference type="Google" id="ProtNLM"/>
    </source>
</evidence>
<dbReference type="SUPFAM" id="SSF51004">
    <property type="entry name" value="C-terminal (heme d1) domain of cytochrome cd1-nitrite reductase"/>
    <property type="match status" value="1"/>
</dbReference>
<accession>A0A168E0B8</accession>
<dbReference type="PATRIC" id="fig|1121326.3.peg.513"/>
<evidence type="ECO:0000313" key="2">
    <source>
        <dbReference type="Proteomes" id="UP000076603"/>
    </source>
</evidence>
<organism evidence="1 2">
    <name type="scientific">Clostridium magnum DSM 2767</name>
    <dbReference type="NCBI Taxonomy" id="1121326"/>
    <lineage>
        <taxon>Bacteria</taxon>
        <taxon>Bacillati</taxon>
        <taxon>Bacillota</taxon>
        <taxon>Clostridia</taxon>
        <taxon>Eubacteriales</taxon>
        <taxon>Clostridiaceae</taxon>
        <taxon>Clostridium</taxon>
    </lineage>
</organism>
<dbReference type="PANTHER" id="PTHR47197:SF3">
    <property type="entry name" value="DIHYDRO-HEME D1 DEHYDROGENASE"/>
    <property type="match status" value="1"/>
</dbReference>
<name>A0A168E0B8_9CLOT</name>
<comment type="caution">
    <text evidence="1">The sequence shown here is derived from an EMBL/GenBank/DDBJ whole genome shotgun (WGS) entry which is preliminary data.</text>
</comment>
<dbReference type="AlphaFoldDB" id="A0A168E0B8"/>
<reference evidence="1 2" key="1">
    <citation type="submission" date="2016-04" db="EMBL/GenBank/DDBJ databases">
        <title>Genome sequence of Clostridium magnum DSM 2767.</title>
        <authorList>
            <person name="Poehlein A."/>
            <person name="Uhlig R."/>
            <person name="Fischer R."/>
            <person name="Bahl H."/>
            <person name="Daniel R."/>
        </authorList>
    </citation>
    <scope>NUCLEOTIDE SEQUENCE [LARGE SCALE GENOMIC DNA]</scope>
    <source>
        <strain evidence="1 2">DSM 2767</strain>
    </source>
</reference>
<dbReference type="PANTHER" id="PTHR47197">
    <property type="entry name" value="PROTEIN NIRF"/>
    <property type="match status" value="1"/>
</dbReference>
<protein>
    <recommendedName>
        <fullName evidence="3">Virginiamycin B lyase</fullName>
    </recommendedName>
</protein>